<dbReference type="InterPro" id="IPR019734">
    <property type="entry name" value="TPR_rpt"/>
</dbReference>
<dbReference type="PROSITE" id="PS50005">
    <property type="entry name" value="TPR"/>
    <property type="match status" value="1"/>
</dbReference>
<keyword evidence="4" id="KW-1185">Reference proteome</keyword>
<proteinExistence type="predicted"/>
<accession>A0A072MXJ9</accession>
<dbReference type="Gene3D" id="1.25.40.10">
    <property type="entry name" value="Tetratricopeptide repeat domain"/>
    <property type="match status" value="1"/>
</dbReference>
<comment type="caution">
    <text evidence="3">The sequence shown here is derived from an EMBL/GenBank/DDBJ whole genome shotgun (WGS) entry which is preliminary data.</text>
</comment>
<dbReference type="STRING" id="1137280.D777_03177"/>
<dbReference type="SUPFAM" id="SSF48452">
    <property type="entry name" value="TPR-like"/>
    <property type="match status" value="1"/>
</dbReference>
<feature type="chain" id="PRO_5001682001" description="Tetratricopeptide repeat protein" evidence="2">
    <location>
        <begin position="24"/>
        <end position="437"/>
    </location>
</feature>
<dbReference type="InterPro" id="IPR018759">
    <property type="entry name" value="BBP2_2"/>
</dbReference>
<evidence type="ECO:0000256" key="2">
    <source>
        <dbReference type="SAM" id="SignalP"/>
    </source>
</evidence>
<dbReference type="InterPro" id="IPR011990">
    <property type="entry name" value="TPR-like_helical_dom_sf"/>
</dbReference>
<dbReference type="Pfam" id="PF10082">
    <property type="entry name" value="BBP2_2"/>
    <property type="match status" value="1"/>
</dbReference>
<protein>
    <recommendedName>
        <fullName evidence="5">Tetratricopeptide repeat protein</fullName>
    </recommendedName>
</protein>
<feature type="repeat" description="TPR" evidence="1">
    <location>
        <begin position="62"/>
        <end position="95"/>
    </location>
</feature>
<evidence type="ECO:0000256" key="1">
    <source>
        <dbReference type="PROSITE-ProRule" id="PRU00339"/>
    </source>
</evidence>
<name>A0A072MXJ9_9GAMM</name>
<dbReference type="Pfam" id="PF13432">
    <property type="entry name" value="TPR_16"/>
    <property type="match status" value="1"/>
</dbReference>
<dbReference type="OrthoDB" id="6348659at2"/>
<evidence type="ECO:0000313" key="3">
    <source>
        <dbReference type="EMBL" id="KEF30001.1"/>
    </source>
</evidence>
<dbReference type="SUPFAM" id="SSF56925">
    <property type="entry name" value="OMPA-like"/>
    <property type="match status" value="1"/>
</dbReference>
<dbReference type="Proteomes" id="UP000035057">
    <property type="component" value="Unassembled WGS sequence"/>
</dbReference>
<keyword evidence="2" id="KW-0732">Signal</keyword>
<evidence type="ECO:0000313" key="4">
    <source>
        <dbReference type="Proteomes" id="UP000035057"/>
    </source>
</evidence>
<feature type="signal peptide" evidence="2">
    <location>
        <begin position="1"/>
        <end position="23"/>
    </location>
</feature>
<dbReference type="InterPro" id="IPR011250">
    <property type="entry name" value="OMP/PagP_B-barrel"/>
</dbReference>
<evidence type="ECO:0008006" key="5">
    <source>
        <dbReference type="Google" id="ProtNLM"/>
    </source>
</evidence>
<keyword evidence="1" id="KW-0802">TPR repeat</keyword>
<organism evidence="3 4">
    <name type="scientific">Marinobacter nitratireducens</name>
    <dbReference type="NCBI Taxonomy" id="1137280"/>
    <lineage>
        <taxon>Bacteria</taxon>
        <taxon>Pseudomonadati</taxon>
        <taxon>Pseudomonadota</taxon>
        <taxon>Gammaproteobacteria</taxon>
        <taxon>Pseudomonadales</taxon>
        <taxon>Marinobacteraceae</taxon>
        <taxon>Marinobacter</taxon>
    </lineage>
</organism>
<gene>
    <name evidence="3" type="ORF">D777_03177</name>
</gene>
<reference evidence="3 4" key="1">
    <citation type="submission" date="2012-12" db="EMBL/GenBank/DDBJ databases">
        <title>Genome assembly of Marinobacter sp. AK21.</title>
        <authorList>
            <person name="Khatri I."/>
            <person name="Kumar R."/>
            <person name="Vaidya B."/>
            <person name="Subramanian S."/>
            <person name="Pinnaka A."/>
        </authorList>
    </citation>
    <scope>NUCLEOTIDE SEQUENCE [LARGE SCALE GENOMIC DNA]</scope>
    <source>
        <strain evidence="3 4">AK21</strain>
    </source>
</reference>
<dbReference type="AlphaFoldDB" id="A0A072MXJ9"/>
<sequence length="437" mass="49865">MLQKSFFTFALCFLIAWPTIGLADTEASAKKKFLAGIQAFQQENLVKARTLLEAAAEALSSKALTYNLGVVYYRLGEYDKSRQMFEALLPTNQRALAFYNLGLIALAEDDTTKARRAFRDAARNSSKENLTKLAYGQLKELGSELPSQPWQALVSLGTGYEDNIALFPDSAATTLDSSFFESVNAVSGYPLRSGNHALKILAQLYGRRYNEYKGFDTYLARLELAWAYLPDGYRFNLGIGGDQLWQGSESREQRMRVFTDFQVKGCLRDNARDRCTLGLEAEQVEAAERYRPYDGQRYQFETKYRTRFGDWTWDARYRVDYNDRRDLDTGTESFSVSPLTQTAKLGLDYEVTSNWSLGASANYGFRHYQTDHRLQIPEGLLTIRREDNRFAYSLKTAYKLTSALSMSLDVEQVQNNSNIDRYDYDRRTATLSLAVHL</sequence>
<dbReference type="RefSeq" id="WP_036133851.1">
    <property type="nucleotide sequence ID" value="NZ_ANIE01000009.1"/>
</dbReference>
<dbReference type="PATRIC" id="fig|1137280.3.peg.2993"/>
<dbReference type="EMBL" id="ANIE01000009">
    <property type="protein sequence ID" value="KEF30001.1"/>
    <property type="molecule type" value="Genomic_DNA"/>
</dbReference>